<reference evidence="2 3" key="1">
    <citation type="submission" date="2020-08" db="EMBL/GenBank/DDBJ databases">
        <title>Genomic Encyclopedia of Type Strains, Phase III (KMG-III): the genomes of soil and plant-associated and newly described type strains.</title>
        <authorList>
            <person name="Whitman W."/>
        </authorList>
    </citation>
    <scope>NUCLEOTIDE SEQUENCE [LARGE SCALE GENOMIC DNA]</scope>
    <source>
        <strain evidence="2 3">CECT 8960</strain>
    </source>
</reference>
<evidence type="ECO:0000313" key="2">
    <source>
        <dbReference type="EMBL" id="MBB4906774.1"/>
    </source>
</evidence>
<dbReference type="AlphaFoldDB" id="A0A7W7Q4G7"/>
<feature type="transmembrane region" description="Helical" evidence="1">
    <location>
        <begin position="7"/>
        <end position="26"/>
    </location>
</feature>
<sequence>MITVRHAIGWAAVLGTLPYLLLKAIWLSGGTIGVTDPALFDDTSVLVLNAVTAAMDAVAILVALAFTYSWGLRVPGFFVLVPIWIGTGFLAPIAILLPSMDFGDPQPFLAPWVQPLVYGGFAWQGVMLAIAFVFYASHRWPFVFRLDTADVPAAGPVRAVAAHVGALLAAASGVRFIAQGTFQDILFGAFALGAAAGTVVMTNRIRGRFWVPVVVTWVGAGAMFSWSAWATVNSLGDTFLDGGAPAWPALLGTAGGLTIGLTSLVLLSGCGDRRPCTAEFAGHPRTRGGR</sequence>
<feature type="transmembrane region" description="Helical" evidence="1">
    <location>
        <begin position="157"/>
        <end position="178"/>
    </location>
</feature>
<keyword evidence="3" id="KW-1185">Reference proteome</keyword>
<feature type="transmembrane region" description="Helical" evidence="1">
    <location>
        <begin position="184"/>
        <end position="202"/>
    </location>
</feature>
<dbReference type="Proteomes" id="UP000520767">
    <property type="component" value="Unassembled WGS sequence"/>
</dbReference>
<keyword evidence="1" id="KW-0472">Membrane</keyword>
<name>A0A7W7Q4G7_9PSEU</name>
<gene>
    <name evidence="2" type="ORF">FHR82_002994</name>
</gene>
<keyword evidence="1" id="KW-0812">Transmembrane</keyword>
<feature type="transmembrane region" description="Helical" evidence="1">
    <location>
        <begin position="209"/>
        <end position="229"/>
    </location>
</feature>
<organism evidence="2 3">
    <name type="scientific">Actinophytocola algeriensis</name>
    <dbReference type="NCBI Taxonomy" id="1768010"/>
    <lineage>
        <taxon>Bacteria</taxon>
        <taxon>Bacillati</taxon>
        <taxon>Actinomycetota</taxon>
        <taxon>Actinomycetes</taxon>
        <taxon>Pseudonocardiales</taxon>
        <taxon>Pseudonocardiaceae</taxon>
    </lineage>
</organism>
<evidence type="ECO:0000256" key="1">
    <source>
        <dbReference type="SAM" id="Phobius"/>
    </source>
</evidence>
<protein>
    <submittedName>
        <fullName evidence="2">Uncharacterized protein</fullName>
    </submittedName>
</protein>
<feature type="transmembrane region" description="Helical" evidence="1">
    <location>
        <begin position="77"/>
        <end position="97"/>
    </location>
</feature>
<accession>A0A7W7Q4G7</accession>
<feature type="transmembrane region" description="Helical" evidence="1">
    <location>
        <begin position="46"/>
        <end position="70"/>
    </location>
</feature>
<feature type="transmembrane region" description="Helical" evidence="1">
    <location>
        <begin position="117"/>
        <end position="136"/>
    </location>
</feature>
<keyword evidence="1" id="KW-1133">Transmembrane helix</keyword>
<dbReference type="EMBL" id="JACHJQ010000003">
    <property type="protein sequence ID" value="MBB4906774.1"/>
    <property type="molecule type" value="Genomic_DNA"/>
</dbReference>
<proteinExistence type="predicted"/>
<evidence type="ECO:0000313" key="3">
    <source>
        <dbReference type="Proteomes" id="UP000520767"/>
    </source>
</evidence>
<dbReference type="RefSeq" id="WP_184810935.1">
    <property type="nucleotide sequence ID" value="NZ_JACHJQ010000003.1"/>
</dbReference>
<feature type="transmembrane region" description="Helical" evidence="1">
    <location>
        <begin position="249"/>
        <end position="267"/>
    </location>
</feature>
<comment type="caution">
    <text evidence="2">The sequence shown here is derived from an EMBL/GenBank/DDBJ whole genome shotgun (WGS) entry which is preliminary data.</text>
</comment>